<dbReference type="InterPro" id="IPR039385">
    <property type="entry name" value="NGN_Euk"/>
</dbReference>
<feature type="compositionally biased region" description="Polar residues" evidence="5">
    <location>
        <begin position="567"/>
        <end position="576"/>
    </location>
</feature>
<feature type="domain" description="CCHC-type" evidence="6">
    <location>
        <begin position="1048"/>
        <end position="1063"/>
    </location>
</feature>
<comment type="caution">
    <text evidence="7">The sequence shown here is derived from an EMBL/GenBank/DDBJ whole genome shotgun (WGS) entry which is preliminary data.</text>
</comment>
<evidence type="ECO:0000256" key="3">
    <source>
        <dbReference type="ARBA" id="ARBA00023242"/>
    </source>
</evidence>
<dbReference type="InterPro" id="IPR036735">
    <property type="entry name" value="NGN_dom_sf"/>
</dbReference>
<proteinExistence type="inferred from homology"/>
<dbReference type="InterPro" id="IPR014722">
    <property type="entry name" value="Rib_uL2_dom2"/>
</dbReference>
<dbReference type="GO" id="GO:0032044">
    <property type="term" value="C:DSIF complex"/>
    <property type="evidence" value="ECO:0007669"/>
    <property type="project" value="TreeGrafter"/>
</dbReference>
<dbReference type="CDD" id="cd06084">
    <property type="entry name" value="KOW_Spt5_4"/>
    <property type="match status" value="1"/>
</dbReference>
<dbReference type="InterPro" id="IPR036875">
    <property type="entry name" value="Znf_CCHC_sf"/>
</dbReference>
<dbReference type="Pfam" id="PF23042">
    <property type="entry name" value="KOW1_SPT5"/>
    <property type="match status" value="1"/>
</dbReference>
<feature type="domain" description="CCHC-type" evidence="6">
    <location>
        <begin position="999"/>
        <end position="1014"/>
    </location>
</feature>
<dbReference type="InterPro" id="IPR041978">
    <property type="entry name" value="KOW_Spt5_5"/>
</dbReference>
<dbReference type="GO" id="GO:0003729">
    <property type="term" value="F:mRNA binding"/>
    <property type="evidence" value="ECO:0007669"/>
    <property type="project" value="TreeGrafter"/>
</dbReference>
<dbReference type="GO" id="GO:0032784">
    <property type="term" value="P:regulation of DNA-templated transcription elongation"/>
    <property type="evidence" value="ECO:0007669"/>
    <property type="project" value="InterPro"/>
</dbReference>
<feature type="compositionally biased region" description="Polar residues" evidence="5">
    <location>
        <begin position="1189"/>
        <end position="1246"/>
    </location>
</feature>
<dbReference type="PANTHER" id="PTHR11125">
    <property type="entry name" value="SUPPRESSOR OF TY 5"/>
    <property type="match status" value="1"/>
</dbReference>
<keyword evidence="8" id="KW-1185">Reference proteome</keyword>
<dbReference type="FunFam" id="2.30.30.30:FF:000053">
    <property type="entry name" value="Protein RNA-directed DNA methylation 3"/>
    <property type="match status" value="1"/>
</dbReference>
<feature type="domain" description="CCHC-type" evidence="6">
    <location>
        <begin position="944"/>
        <end position="959"/>
    </location>
</feature>
<dbReference type="InterPro" id="IPR005824">
    <property type="entry name" value="KOW"/>
</dbReference>
<feature type="compositionally biased region" description="Basic residues" evidence="5">
    <location>
        <begin position="26"/>
        <end position="35"/>
    </location>
</feature>
<dbReference type="CDD" id="cd09888">
    <property type="entry name" value="NGN_Euk"/>
    <property type="match status" value="1"/>
</dbReference>
<dbReference type="InterPro" id="IPR001878">
    <property type="entry name" value="Znf_CCHC"/>
</dbReference>
<gene>
    <name evidence="7" type="ORF">TEA_004434</name>
</gene>
<accession>A0A4S4CWF8</accession>
<dbReference type="InterPro" id="IPR041977">
    <property type="entry name" value="KOW_Spt5_4"/>
</dbReference>
<keyword evidence="4" id="KW-0863">Zinc-finger</keyword>
<feature type="region of interest" description="Disordered" evidence="5">
    <location>
        <begin position="1"/>
        <end position="36"/>
    </location>
</feature>
<dbReference type="SMART" id="SM00739">
    <property type="entry name" value="KOW"/>
    <property type="match status" value="3"/>
</dbReference>
<evidence type="ECO:0000313" key="8">
    <source>
        <dbReference type="Proteomes" id="UP000306102"/>
    </source>
</evidence>
<feature type="compositionally biased region" description="Gly residues" evidence="5">
    <location>
        <begin position="927"/>
        <end position="940"/>
    </location>
</feature>
<dbReference type="GO" id="GO:0006357">
    <property type="term" value="P:regulation of transcription by RNA polymerase II"/>
    <property type="evidence" value="ECO:0007669"/>
    <property type="project" value="InterPro"/>
</dbReference>
<dbReference type="Pfam" id="PF23290">
    <property type="entry name" value="KOW5_SPT5"/>
    <property type="match status" value="1"/>
</dbReference>
<evidence type="ECO:0000259" key="6">
    <source>
        <dbReference type="PROSITE" id="PS50158"/>
    </source>
</evidence>
<feature type="region of interest" description="Disordered" evidence="5">
    <location>
        <begin position="544"/>
        <end position="579"/>
    </location>
</feature>
<evidence type="ECO:0000256" key="2">
    <source>
        <dbReference type="ARBA" id="ARBA00006956"/>
    </source>
</evidence>
<dbReference type="SUPFAM" id="SSF57756">
    <property type="entry name" value="Retrovirus zinc finger-like domains"/>
    <property type="match status" value="4"/>
</dbReference>
<keyword evidence="4" id="KW-0862">Zinc</keyword>
<dbReference type="GO" id="GO:0008270">
    <property type="term" value="F:zinc ion binding"/>
    <property type="evidence" value="ECO:0007669"/>
    <property type="project" value="UniProtKB-KW"/>
</dbReference>
<name>A0A4S4CWF8_CAMSN</name>
<feature type="compositionally biased region" description="Gly residues" evidence="5">
    <location>
        <begin position="1120"/>
        <end position="1129"/>
    </location>
</feature>
<dbReference type="Pfam" id="PF23037">
    <property type="entry name" value="KOWx_SPT5"/>
    <property type="match status" value="1"/>
</dbReference>
<dbReference type="Pfam" id="PF03439">
    <property type="entry name" value="Spt5-NGN"/>
    <property type="match status" value="1"/>
</dbReference>
<feature type="domain" description="CCHC-type" evidence="6">
    <location>
        <begin position="971"/>
        <end position="986"/>
    </location>
</feature>
<dbReference type="PANTHER" id="PTHR11125:SF8">
    <property type="entry name" value="PROTEIN RNA-DIRECTED DNA METHYLATION 3"/>
    <property type="match status" value="1"/>
</dbReference>
<dbReference type="InterPro" id="IPR041973">
    <property type="entry name" value="KOW_Spt5_1"/>
</dbReference>
<feature type="region of interest" description="Disordered" evidence="5">
    <location>
        <begin position="1095"/>
        <end position="1246"/>
    </location>
</feature>
<evidence type="ECO:0000256" key="1">
    <source>
        <dbReference type="ARBA" id="ARBA00004123"/>
    </source>
</evidence>
<organism evidence="7 8">
    <name type="scientific">Camellia sinensis var. sinensis</name>
    <name type="common">China tea</name>
    <dbReference type="NCBI Taxonomy" id="542762"/>
    <lineage>
        <taxon>Eukaryota</taxon>
        <taxon>Viridiplantae</taxon>
        <taxon>Streptophyta</taxon>
        <taxon>Embryophyta</taxon>
        <taxon>Tracheophyta</taxon>
        <taxon>Spermatophyta</taxon>
        <taxon>Magnoliopsida</taxon>
        <taxon>eudicotyledons</taxon>
        <taxon>Gunneridae</taxon>
        <taxon>Pentapetalae</taxon>
        <taxon>asterids</taxon>
        <taxon>Ericales</taxon>
        <taxon>Theaceae</taxon>
        <taxon>Camellia</taxon>
    </lineage>
</organism>
<dbReference type="Gene3D" id="3.30.70.940">
    <property type="entry name" value="NusG, N-terminal domain"/>
    <property type="match status" value="1"/>
</dbReference>
<feature type="compositionally biased region" description="Basic and acidic residues" evidence="5">
    <location>
        <begin position="832"/>
        <end position="852"/>
    </location>
</feature>
<dbReference type="STRING" id="542762.A0A4S4CWF8"/>
<dbReference type="AlphaFoldDB" id="A0A4S4CWF8"/>
<dbReference type="InterPro" id="IPR008991">
    <property type="entry name" value="Translation_prot_SH3-like_sf"/>
</dbReference>
<evidence type="ECO:0000256" key="4">
    <source>
        <dbReference type="PROSITE-ProRule" id="PRU00047"/>
    </source>
</evidence>
<feature type="region of interest" description="Disordered" evidence="5">
    <location>
        <begin position="730"/>
        <end position="940"/>
    </location>
</feature>
<dbReference type="InterPro" id="IPR057936">
    <property type="entry name" value="KOWx_Spt5"/>
</dbReference>
<feature type="domain" description="CCHC-type" evidence="6">
    <location>
        <begin position="1027"/>
        <end position="1042"/>
    </location>
</feature>
<keyword evidence="3" id="KW-0539">Nucleus</keyword>
<feature type="compositionally biased region" description="Polar residues" evidence="5">
    <location>
        <begin position="857"/>
        <end position="877"/>
    </location>
</feature>
<dbReference type="EMBL" id="SDRB02013773">
    <property type="protein sequence ID" value="THF94171.1"/>
    <property type="molecule type" value="Genomic_DNA"/>
</dbReference>
<dbReference type="SUPFAM" id="SSF50104">
    <property type="entry name" value="Translation proteins SH3-like domain"/>
    <property type="match status" value="1"/>
</dbReference>
<feature type="compositionally biased region" description="Low complexity" evidence="5">
    <location>
        <begin position="552"/>
        <end position="563"/>
    </location>
</feature>
<sequence>MSYKGKGIAVDDSSGKRKRDDGGGKNSRRGKRKNRGVVQFFDDAAYEVDEGDDASDESDFEDDFLEDEFKTQLKVKSEPAKTHNFPVMPKEEELSEEELEKLLILDERYKPGSSFVTYAEDLYDSKRMTEGNVVIPSSRDPTIWKVKCMVGRERHSAFCLMQKYVDLHALGTKLQIISAFALEHVKGFIYIEAERQFDVNEACKGICTVYSSRVAPVTKNEVSHLLTVRSKHNEVSVGTWARVKNGKYKGDLAQVIAVNDARKKATVKLIPRVDLQAMAEKYVMQIGGGIAAKKTAATPAPRLISSTELEEFRPLIQYRRDRDTGQAFDVLDGMMLKDGYLYKKVSIESLCFGGVMPTEDELLKFEPSKKEESDCQEWLTQLFGEPKKKLVIKSDKGGGKGEGSSSSNMPSGFEVHDLVFFGRKDFGVVVGTEKEDYFKILKHGSDGQMLVTVELHRLKNGSFDKKLTALDHGTKTISINDTVMVLEGPFQGRQGIVKQIYRGIVFLYDENEQENSGYICCKAQFCEKIKLSDDACKGKGGESGASGFEDFPSSPKSPLSPKKAWQSRENGNNFNQGDKDGMFSVGQSLRIRVGPLKGYLCRVLAVRRSDITVKLDSQQKILTVKSEHLAEVRGKSSAISLGDDAEPGKPFDLLGTQDGSTDWMAGAGTSTEGGDRWGAGGLSTERSSWPAFQSSGFSLQPESSFANGLSTADNDTNKAGDNAWEIKATSNQNSSWGSAVPDEKASEQVGGWGKLKIGTSDSANDAGSSWGKKNDATNDSSAWGKAVGSSDKGTGGWGSAGGNSVETEAESSGWGKMKNDGGAKGWGSASKGTEEDSWGKTVEKSSSKDDSSGSKAAWNSSTSAPESQTGGWGNKQTGGSSWSSQAGGSSWGKQNDVNMEDASKETGQNDSWGKPSGGWKKDDTFDGGRGSGGGRGRGGGGGACYKCGETGHMARECSQGGGGGGGGGNACYKCGEMGHMARECSQGGGGGGRMGGNACYKCGETGHMARECPQGGGGGGGSGGNACFKCGETGHMARECPQGGGNACFKCGESGHMARDCSQGGGGGGGRYGGSGGGNACFKCGETGHMARDCSQVGSGGGKVSWSGSLAESKNQTGGWSSGSGGWGSGSMDEPKRQTGGWGSGSTAEPKSQTGGWGSGSTSEPKNQTGGWGSGSTDEPKSQTGGWGNSSTSEAKNQIGGWSSGSTAEPKNQTGGWGNGSSSELKNQTGGWSSGSLIRQNVTSKL</sequence>
<dbReference type="Gene3D" id="4.10.60.10">
    <property type="entry name" value="Zinc finger, CCHC-type"/>
    <property type="match status" value="6"/>
</dbReference>
<reference evidence="7 8" key="1">
    <citation type="journal article" date="2018" name="Proc. Natl. Acad. Sci. U.S.A.">
        <title>Draft genome sequence of Camellia sinensis var. sinensis provides insights into the evolution of the tea genome and tea quality.</title>
        <authorList>
            <person name="Wei C."/>
            <person name="Yang H."/>
            <person name="Wang S."/>
            <person name="Zhao J."/>
            <person name="Liu C."/>
            <person name="Gao L."/>
            <person name="Xia E."/>
            <person name="Lu Y."/>
            <person name="Tai Y."/>
            <person name="She G."/>
            <person name="Sun J."/>
            <person name="Cao H."/>
            <person name="Tong W."/>
            <person name="Gao Q."/>
            <person name="Li Y."/>
            <person name="Deng W."/>
            <person name="Jiang X."/>
            <person name="Wang W."/>
            <person name="Chen Q."/>
            <person name="Zhang S."/>
            <person name="Li H."/>
            <person name="Wu J."/>
            <person name="Wang P."/>
            <person name="Li P."/>
            <person name="Shi C."/>
            <person name="Zheng F."/>
            <person name="Jian J."/>
            <person name="Huang B."/>
            <person name="Shan D."/>
            <person name="Shi M."/>
            <person name="Fang C."/>
            <person name="Yue Y."/>
            <person name="Li F."/>
            <person name="Li D."/>
            <person name="Wei S."/>
            <person name="Han B."/>
            <person name="Jiang C."/>
            <person name="Yin Y."/>
            <person name="Xia T."/>
            <person name="Zhang Z."/>
            <person name="Bennetzen J.L."/>
            <person name="Zhao S."/>
            <person name="Wan X."/>
        </authorList>
    </citation>
    <scope>NUCLEOTIDE SEQUENCE [LARGE SCALE GENOMIC DNA]</scope>
    <source>
        <strain evidence="8">cv. Shuchazao</strain>
        <tissue evidence="7">Leaf</tissue>
    </source>
</reference>
<comment type="subcellular location">
    <subcellularLocation>
        <location evidence="1">Nucleus</location>
    </subcellularLocation>
</comment>
<dbReference type="PROSITE" id="PS50158">
    <property type="entry name" value="ZF_CCHC"/>
    <property type="match status" value="6"/>
</dbReference>
<feature type="compositionally biased region" description="Basic and acidic residues" evidence="5">
    <location>
        <begin position="13"/>
        <end position="23"/>
    </location>
</feature>
<dbReference type="InterPro" id="IPR039659">
    <property type="entry name" value="SPT5"/>
</dbReference>
<dbReference type="GO" id="GO:0006368">
    <property type="term" value="P:transcription elongation by RNA polymerase II"/>
    <property type="evidence" value="ECO:0007669"/>
    <property type="project" value="TreeGrafter"/>
</dbReference>
<feature type="domain" description="CCHC-type" evidence="6">
    <location>
        <begin position="1081"/>
        <end position="1096"/>
    </location>
</feature>
<dbReference type="SMART" id="SM00343">
    <property type="entry name" value="ZnF_C2HC"/>
    <property type="match status" value="6"/>
</dbReference>
<keyword evidence="4" id="KW-0479">Metal-binding</keyword>
<dbReference type="FunFam" id="3.30.70.940:FF:000016">
    <property type="entry name" value="Uncharacterized protein"/>
    <property type="match status" value="1"/>
</dbReference>
<comment type="similarity">
    <text evidence="2">Belongs to the SPT5 family.</text>
</comment>
<dbReference type="Proteomes" id="UP000306102">
    <property type="component" value="Unassembled WGS sequence"/>
</dbReference>
<evidence type="ECO:0000313" key="7">
    <source>
        <dbReference type="EMBL" id="THF94171.1"/>
    </source>
</evidence>
<dbReference type="Pfam" id="PF00098">
    <property type="entry name" value="zf-CCHC"/>
    <property type="match status" value="6"/>
</dbReference>
<dbReference type="InterPro" id="IPR005100">
    <property type="entry name" value="NGN-domain"/>
</dbReference>
<evidence type="ECO:0000256" key="5">
    <source>
        <dbReference type="SAM" id="MobiDB-lite"/>
    </source>
</evidence>
<feature type="compositionally biased region" description="Low complexity" evidence="5">
    <location>
        <begin position="878"/>
        <end position="892"/>
    </location>
</feature>
<dbReference type="Pfam" id="PF23291">
    <property type="entry name" value="KOW4_SPT5"/>
    <property type="match status" value="1"/>
</dbReference>
<protein>
    <recommendedName>
        <fullName evidence="6">CCHC-type domain-containing protein</fullName>
    </recommendedName>
</protein>
<dbReference type="Gene3D" id="2.30.30.30">
    <property type="match status" value="2"/>
</dbReference>
<dbReference type="CDD" id="cd06081">
    <property type="entry name" value="KOW_Spt5_1"/>
    <property type="match status" value="1"/>
</dbReference>